<dbReference type="EMBL" id="JAIRAU010000027">
    <property type="protein sequence ID" value="MBZ5711435.1"/>
    <property type="molecule type" value="Genomic_DNA"/>
</dbReference>
<dbReference type="Gene3D" id="3.40.1660.10">
    <property type="entry name" value="EreA-like (biosynthetic domain)"/>
    <property type="match status" value="1"/>
</dbReference>
<dbReference type="SUPFAM" id="SSF159501">
    <property type="entry name" value="EreA/ChaN-like"/>
    <property type="match status" value="1"/>
</dbReference>
<name>A0ABS7TT78_9BACT</name>
<keyword evidence="3" id="KW-1185">Reference proteome</keyword>
<dbReference type="PANTHER" id="PTHR31299:SF0">
    <property type="entry name" value="ESTERASE, PUTATIVE (AFU_ORTHOLOGUE AFUA_1G05850)-RELATED"/>
    <property type="match status" value="1"/>
</dbReference>
<evidence type="ECO:0000256" key="1">
    <source>
        <dbReference type="SAM" id="SignalP"/>
    </source>
</evidence>
<dbReference type="PANTHER" id="PTHR31299">
    <property type="entry name" value="ESTERASE, PUTATIVE (AFU_ORTHOLOGUE AFUA_1G05850)-RELATED"/>
    <property type="match status" value="1"/>
</dbReference>
<evidence type="ECO:0000313" key="3">
    <source>
        <dbReference type="Proteomes" id="UP001139031"/>
    </source>
</evidence>
<dbReference type="Gene3D" id="1.20.1440.30">
    <property type="entry name" value="Biosynthetic Protein domain"/>
    <property type="match status" value="1"/>
</dbReference>
<accession>A0ABS7TT78</accession>
<dbReference type="RefSeq" id="WP_224193198.1">
    <property type="nucleotide sequence ID" value="NZ_JAIRAU010000027.1"/>
</dbReference>
<dbReference type="InterPro" id="IPR052036">
    <property type="entry name" value="Hydrolase/PRTase-associated"/>
</dbReference>
<dbReference type="Pfam" id="PF05139">
    <property type="entry name" value="Erythro_esteras"/>
    <property type="match status" value="1"/>
</dbReference>
<reference evidence="2" key="1">
    <citation type="submission" date="2021-08" db="EMBL/GenBank/DDBJ databases">
        <authorList>
            <person name="Stevens D.C."/>
        </authorList>
    </citation>
    <scope>NUCLEOTIDE SEQUENCE</scope>
    <source>
        <strain evidence="2">DSM 53165</strain>
    </source>
</reference>
<protein>
    <submittedName>
        <fullName evidence="2">Erythromycin esterase family protein</fullName>
    </submittedName>
</protein>
<feature type="chain" id="PRO_5046624196" evidence="1">
    <location>
        <begin position="23"/>
        <end position="430"/>
    </location>
</feature>
<gene>
    <name evidence="2" type="ORF">K7C98_19525</name>
</gene>
<evidence type="ECO:0000313" key="2">
    <source>
        <dbReference type="EMBL" id="MBZ5711435.1"/>
    </source>
</evidence>
<dbReference type="CDD" id="cd14728">
    <property type="entry name" value="Ere-like"/>
    <property type="match status" value="1"/>
</dbReference>
<dbReference type="PROSITE" id="PS51257">
    <property type="entry name" value="PROKAR_LIPOPROTEIN"/>
    <property type="match status" value="1"/>
</dbReference>
<dbReference type="InterPro" id="IPR007815">
    <property type="entry name" value="Emycin_Estase"/>
</dbReference>
<proteinExistence type="predicted"/>
<sequence>MRWISLAVSALALTMISGCAGARSLRADARVELDALARRGAVQPGAPVTTAVLAPFAARFTEARVIGLGRPLAGGHEFVVLARDLFLALVRDHGVTGLALDVSIQSGFALDAWATAAGEPDLDALDAILLDLEEPALRTAELREFIAAVRAHNAAVPKTILRVHGTDPGELDAVARGFVAYLEQVEPDHAAPATAILRGGDGPALTALLKRLDEQRPAYVERSSASAYARARMQAEAAVQLLDQAESWAFDAPEFHRARNLDLALQLGGAGNKLFFWGENRRAAADVPGGAPSVGEYLRQWHGRGYVGLGGLFVRGRALLERSDSRLCPLDLPPAPSGSFDAVFADLAGPALLSVPELLDSPDLARALGGKPAIRAIEGAYEPADAARYTDQYKSLAAAFDGLLVVPTVSAAALAPGLGRPGPDGCVELL</sequence>
<feature type="signal peptide" evidence="1">
    <location>
        <begin position="1"/>
        <end position="22"/>
    </location>
</feature>
<dbReference type="Gene3D" id="3.30.1870.10">
    <property type="entry name" value="EreA-like, domain 2"/>
    <property type="match status" value="1"/>
</dbReference>
<keyword evidence="1" id="KW-0732">Signal</keyword>
<organism evidence="2 3">
    <name type="scientific">Nannocystis pusilla</name>
    <dbReference type="NCBI Taxonomy" id="889268"/>
    <lineage>
        <taxon>Bacteria</taxon>
        <taxon>Pseudomonadati</taxon>
        <taxon>Myxococcota</taxon>
        <taxon>Polyangia</taxon>
        <taxon>Nannocystales</taxon>
        <taxon>Nannocystaceae</taxon>
        <taxon>Nannocystis</taxon>
    </lineage>
</organism>
<dbReference type="Proteomes" id="UP001139031">
    <property type="component" value="Unassembled WGS sequence"/>
</dbReference>
<comment type="caution">
    <text evidence="2">The sequence shown here is derived from an EMBL/GenBank/DDBJ whole genome shotgun (WGS) entry which is preliminary data.</text>
</comment>